<dbReference type="Gene3D" id="3.30.2040.10">
    <property type="entry name" value="PSTPO5379-like domain"/>
    <property type="match status" value="1"/>
</dbReference>
<gene>
    <name evidence="3" type="ORF">PMAA_006910</name>
</gene>
<reference evidence="4" key="1">
    <citation type="journal article" date="2015" name="Genome Announc.">
        <title>Genome sequence of the AIDS-associated pathogen Penicillium marneffei (ATCC18224) and its near taxonomic relative Talaromyces stipitatus (ATCC10500).</title>
        <authorList>
            <person name="Nierman W.C."/>
            <person name="Fedorova-Abrams N.D."/>
            <person name="Andrianopoulos A."/>
        </authorList>
    </citation>
    <scope>NUCLEOTIDE SEQUENCE [LARGE SCALE GENOMIC DNA]</scope>
    <source>
        <strain evidence="4">ATCC 18224 / CBS 334.59 / QM 7333</strain>
    </source>
</reference>
<dbReference type="InterPro" id="IPR038021">
    <property type="entry name" value="Putative_hydro-lyase"/>
</dbReference>
<evidence type="ECO:0000256" key="2">
    <source>
        <dbReference type="ARBA" id="ARBA00023239"/>
    </source>
</evidence>
<dbReference type="AlphaFoldDB" id="B6QUA5"/>
<dbReference type="HOGENOM" id="CLU_059759_1_0_1"/>
<accession>B6QUA5</accession>
<dbReference type="EMBL" id="DS995905">
    <property type="protein sequence ID" value="EEA19924.1"/>
    <property type="molecule type" value="Genomic_DNA"/>
</dbReference>
<dbReference type="PANTHER" id="PTHR32022:SF10">
    <property type="entry name" value="D-GLUTAMATE CYCLASE, MITOCHONDRIAL"/>
    <property type="match status" value="1"/>
</dbReference>
<evidence type="ECO:0000313" key="3">
    <source>
        <dbReference type="EMBL" id="EEA19924.1"/>
    </source>
</evidence>
<comment type="similarity">
    <text evidence="1">Belongs to the D-glutamate cyclase family.</text>
</comment>
<sequence length="269" mass="29948">MTTRTEIDSLPLSPAHKARLLCRHNLVTTTSGLAGDYVQANLIVLHSDYADDFRMLCARNPVPCPILGSTPVGDPRRIIPTSPDVSVIEKTETEDTDFDIRTDIPYYHVFRTIEDGDGDEKKKKKKKVVIETKSDLLSDWTDQHIAFLIGCSFSFEQALAQAGLRICHQEDSRTVAMYQTSIPLLPAGIFHGSSYVWITGDAQVVREGEVPVFWGCGVTPQFAVEKALERDAIAGTVMSHKPGHMLVTDWKISDFLAHTRRQLGLRPEA</sequence>
<dbReference type="Proteomes" id="UP000001294">
    <property type="component" value="Unassembled WGS sequence"/>
</dbReference>
<dbReference type="GO" id="GO:0047820">
    <property type="term" value="F:D-glutamate cyclase activity"/>
    <property type="evidence" value="ECO:0007669"/>
    <property type="project" value="TreeGrafter"/>
</dbReference>
<dbReference type="PhylomeDB" id="B6QUA5"/>
<keyword evidence="4" id="KW-1185">Reference proteome</keyword>
<evidence type="ECO:0000313" key="4">
    <source>
        <dbReference type="Proteomes" id="UP000001294"/>
    </source>
</evidence>
<dbReference type="STRING" id="441960.B6QUA5"/>
<dbReference type="PANTHER" id="PTHR32022">
    <property type="entry name" value="D-GLUTAMATE CYCLASE, MITOCHONDRIAL"/>
    <property type="match status" value="1"/>
</dbReference>
<dbReference type="OrthoDB" id="10262538at2759"/>
<dbReference type="VEuPathDB" id="FungiDB:PMAA_006910"/>
<proteinExistence type="inferred from homology"/>
<protein>
    <submittedName>
        <fullName evidence="3">DUF1445 domain protein</fullName>
    </submittedName>
</protein>
<keyword evidence="2" id="KW-0456">Lyase</keyword>
<dbReference type="Pfam" id="PF07286">
    <property type="entry name" value="D-Glu_cyclase"/>
    <property type="match status" value="2"/>
</dbReference>
<dbReference type="InterPro" id="IPR009906">
    <property type="entry name" value="D-Glu_cyclase"/>
</dbReference>
<dbReference type="SUPFAM" id="SSF160920">
    <property type="entry name" value="PSTPO5379-like"/>
    <property type="match status" value="1"/>
</dbReference>
<dbReference type="GO" id="GO:0006536">
    <property type="term" value="P:glutamate metabolic process"/>
    <property type="evidence" value="ECO:0007669"/>
    <property type="project" value="TreeGrafter"/>
</dbReference>
<organism evidence="3 4">
    <name type="scientific">Talaromyces marneffei (strain ATCC 18224 / CBS 334.59 / QM 7333)</name>
    <name type="common">Penicillium marneffei</name>
    <dbReference type="NCBI Taxonomy" id="441960"/>
    <lineage>
        <taxon>Eukaryota</taxon>
        <taxon>Fungi</taxon>
        <taxon>Dikarya</taxon>
        <taxon>Ascomycota</taxon>
        <taxon>Pezizomycotina</taxon>
        <taxon>Eurotiomycetes</taxon>
        <taxon>Eurotiomycetidae</taxon>
        <taxon>Eurotiales</taxon>
        <taxon>Trichocomaceae</taxon>
        <taxon>Talaromyces</taxon>
        <taxon>Talaromyces sect. Talaromyces</taxon>
    </lineage>
</organism>
<evidence type="ECO:0000256" key="1">
    <source>
        <dbReference type="ARBA" id="ARBA00007896"/>
    </source>
</evidence>
<dbReference type="Gene3D" id="3.40.1640.10">
    <property type="entry name" value="PSTPO5379-like"/>
    <property type="match status" value="1"/>
</dbReference>
<name>B6QUA5_TALMQ</name>